<sequence>MLQPLPLDPKRHPICKDFNATTSDDVIKFAQFSKQQRQLVLPIYDDLQSRLALRLLPVRSRFWFLSEQIPNIQECPHEQCRAIETTFFDCEHSKELWDVLWENWRCNFEHSHMEIFGPSSYISSQPMLEQVSRYNSSLVEYSSIARHYTTNVLNAITYALRKATANPYPLQ</sequence>
<dbReference type="STRING" id="4795.A0A225UNJ1"/>
<evidence type="ECO:0000313" key="1">
    <source>
        <dbReference type="EMBL" id="OWY93699.1"/>
    </source>
</evidence>
<dbReference type="OrthoDB" id="165842at2759"/>
<organism evidence="1 2">
    <name type="scientific">Phytophthora megakarya</name>
    <dbReference type="NCBI Taxonomy" id="4795"/>
    <lineage>
        <taxon>Eukaryota</taxon>
        <taxon>Sar</taxon>
        <taxon>Stramenopiles</taxon>
        <taxon>Oomycota</taxon>
        <taxon>Peronosporomycetes</taxon>
        <taxon>Peronosporales</taxon>
        <taxon>Peronosporaceae</taxon>
        <taxon>Phytophthora</taxon>
    </lineage>
</organism>
<comment type="caution">
    <text evidence="1">The sequence shown here is derived from an EMBL/GenBank/DDBJ whole genome shotgun (WGS) entry which is preliminary data.</text>
</comment>
<evidence type="ECO:0000313" key="2">
    <source>
        <dbReference type="Proteomes" id="UP000198211"/>
    </source>
</evidence>
<dbReference type="Proteomes" id="UP000198211">
    <property type="component" value="Unassembled WGS sequence"/>
</dbReference>
<name>A0A225UNJ1_9STRA</name>
<dbReference type="EMBL" id="NBNE01015614">
    <property type="protein sequence ID" value="OWY93699.1"/>
    <property type="molecule type" value="Genomic_DNA"/>
</dbReference>
<dbReference type="AlphaFoldDB" id="A0A225UNJ1"/>
<gene>
    <name evidence="1" type="ORF">PHMEG_00036811</name>
</gene>
<accession>A0A225UNJ1</accession>
<proteinExistence type="predicted"/>
<keyword evidence="2" id="KW-1185">Reference proteome</keyword>
<protein>
    <submittedName>
        <fullName evidence="1">Pol Polyprotein</fullName>
    </submittedName>
</protein>
<reference evidence="2" key="1">
    <citation type="submission" date="2017-03" db="EMBL/GenBank/DDBJ databases">
        <title>Phytopthora megakarya and P. palmivora, two closely related causual agents of cacao black pod achieved similar genome size and gene model numbers by different mechanisms.</title>
        <authorList>
            <person name="Ali S."/>
            <person name="Shao J."/>
            <person name="Larry D.J."/>
            <person name="Kronmiller B."/>
            <person name="Shen D."/>
            <person name="Strem M.D."/>
            <person name="Melnick R.L."/>
            <person name="Guiltinan M.J."/>
            <person name="Tyler B.M."/>
            <person name="Meinhardt L.W."/>
            <person name="Bailey B.A."/>
        </authorList>
    </citation>
    <scope>NUCLEOTIDE SEQUENCE [LARGE SCALE GENOMIC DNA]</scope>
    <source>
        <strain evidence="2">zdho120</strain>
    </source>
</reference>